<dbReference type="EMBL" id="BAAAWD010000004">
    <property type="protein sequence ID" value="GAA2990459.1"/>
    <property type="molecule type" value="Genomic_DNA"/>
</dbReference>
<evidence type="ECO:0000313" key="2">
    <source>
        <dbReference type="Proteomes" id="UP001499930"/>
    </source>
</evidence>
<proteinExistence type="predicted"/>
<gene>
    <name evidence="1" type="ORF">GCM10017559_08100</name>
</gene>
<dbReference type="RefSeq" id="WP_344888412.1">
    <property type="nucleotide sequence ID" value="NZ_BAAAWD010000004.1"/>
</dbReference>
<keyword evidence="2" id="KW-1185">Reference proteome</keyword>
<name>A0ABN3XSM7_9ACTN</name>
<comment type="caution">
    <text evidence="1">The sequence shown here is derived from an EMBL/GenBank/DDBJ whole genome shotgun (WGS) entry which is preliminary data.</text>
</comment>
<protein>
    <recommendedName>
        <fullName evidence="3">MarR family transcriptional regulator</fullName>
    </recommendedName>
</protein>
<sequence length="102" mass="11137">MTPDTLDDLAQQMFWPATKLVAAVHDHDTRTSHTVLSTLDTVELRALAVVLASLVPDDHTFTTLARCTRGTPPVSERQAAQHRATLEAELAHAARTRRQAAA</sequence>
<accession>A0ABN3XSM7</accession>
<organism evidence="1 2">
    <name type="scientific">Streptosporangium longisporum</name>
    <dbReference type="NCBI Taxonomy" id="46187"/>
    <lineage>
        <taxon>Bacteria</taxon>
        <taxon>Bacillati</taxon>
        <taxon>Actinomycetota</taxon>
        <taxon>Actinomycetes</taxon>
        <taxon>Streptosporangiales</taxon>
        <taxon>Streptosporangiaceae</taxon>
        <taxon>Streptosporangium</taxon>
    </lineage>
</organism>
<dbReference type="Proteomes" id="UP001499930">
    <property type="component" value="Unassembled WGS sequence"/>
</dbReference>
<evidence type="ECO:0000313" key="1">
    <source>
        <dbReference type="EMBL" id="GAA2990459.1"/>
    </source>
</evidence>
<evidence type="ECO:0008006" key="3">
    <source>
        <dbReference type="Google" id="ProtNLM"/>
    </source>
</evidence>
<reference evidence="2" key="1">
    <citation type="journal article" date="2019" name="Int. J. Syst. Evol. Microbiol.">
        <title>The Global Catalogue of Microorganisms (GCM) 10K type strain sequencing project: providing services to taxonomists for standard genome sequencing and annotation.</title>
        <authorList>
            <consortium name="The Broad Institute Genomics Platform"/>
            <consortium name="The Broad Institute Genome Sequencing Center for Infectious Disease"/>
            <person name="Wu L."/>
            <person name="Ma J."/>
        </authorList>
    </citation>
    <scope>NUCLEOTIDE SEQUENCE [LARGE SCALE GENOMIC DNA]</scope>
    <source>
        <strain evidence="2">JCM 3106</strain>
    </source>
</reference>